<dbReference type="Proteomes" id="UP000184016">
    <property type="component" value="Unassembled WGS sequence"/>
</dbReference>
<gene>
    <name evidence="1" type="ORF">SAMN05443507_10828</name>
</gene>
<name>A0A1M6PGM7_9BACL</name>
<evidence type="ECO:0000313" key="1">
    <source>
        <dbReference type="EMBL" id="SHK07108.1"/>
    </source>
</evidence>
<protein>
    <recommendedName>
        <fullName evidence="3">Anti-sigma-F factor Fin</fullName>
    </recommendedName>
</protein>
<dbReference type="STRING" id="1830138.SAMN05443507_10828"/>
<dbReference type="OrthoDB" id="2084556at2"/>
<dbReference type="GO" id="GO:0010468">
    <property type="term" value="P:regulation of gene expression"/>
    <property type="evidence" value="ECO:0007669"/>
    <property type="project" value="InterPro"/>
</dbReference>
<dbReference type="EMBL" id="FRAF01000008">
    <property type="protein sequence ID" value="SHK07108.1"/>
    <property type="molecule type" value="Genomic_DNA"/>
</dbReference>
<dbReference type="RefSeq" id="WP_072873610.1">
    <property type="nucleotide sequence ID" value="NZ_FRAF01000008.1"/>
</dbReference>
<reference evidence="2" key="1">
    <citation type="submission" date="2016-11" db="EMBL/GenBank/DDBJ databases">
        <authorList>
            <person name="Varghese N."/>
            <person name="Submissions S."/>
        </authorList>
    </citation>
    <scope>NUCLEOTIDE SEQUENCE [LARGE SCALE GENOMIC DNA]</scope>
    <source>
        <strain evidence="2">USBA-503</strain>
    </source>
</reference>
<keyword evidence="2" id="KW-1185">Reference proteome</keyword>
<dbReference type="InterPro" id="IPR020115">
    <property type="entry name" value="Fin"/>
</dbReference>
<sequence length="80" mass="9437">MRIEYICRHCRQKVGQLNQPHWTMADVDVRLGLGRLTPAERLESVQMDTYDDMRVYTVCSYCENALREHPELLLEGKLLQ</sequence>
<accession>A0A1M6PGM7</accession>
<dbReference type="AlphaFoldDB" id="A0A1M6PGM7"/>
<organism evidence="1 2">
    <name type="scientific">Alicyclobacillus tolerans</name>
    <dbReference type="NCBI Taxonomy" id="90970"/>
    <lineage>
        <taxon>Bacteria</taxon>
        <taxon>Bacillati</taxon>
        <taxon>Bacillota</taxon>
        <taxon>Bacilli</taxon>
        <taxon>Bacillales</taxon>
        <taxon>Alicyclobacillaceae</taxon>
        <taxon>Alicyclobacillus</taxon>
    </lineage>
</organism>
<evidence type="ECO:0000313" key="2">
    <source>
        <dbReference type="Proteomes" id="UP000184016"/>
    </source>
</evidence>
<proteinExistence type="predicted"/>
<dbReference type="Pfam" id="PF10955">
    <property type="entry name" value="Fin"/>
    <property type="match status" value="1"/>
</dbReference>
<evidence type="ECO:0008006" key="3">
    <source>
        <dbReference type="Google" id="ProtNLM"/>
    </source>
</evidence>